<feature type="transmembrane region" description="Helical" evidence="5">
    <location>
        <begin position="43"/>
        <end position="65"/>
    </location>
</feature>
<evidence type="ECO:0000256" key="5">
    <source>
        <dbReference type="SAM" id="Phobius"/>
    </source>
</evidence>
<protein>
    <submittedName>
        <fullName evidence="6">(pine wood nematode) hypothetical protein</fullName>
    </submittedName>
</protein>
<evidence type="ECO:0000313" key="7">
    <source>
        <dbReference type="EMBL" id="CAG9125967.1"/>
    </source>
</evidence>
<dbReference type="EMBL" id="CAJFCV020000005">
    <property type="protein sequence ID" value="CAG9125967.1"/>
    <property type="molecule type" value="Genomic_DNA"/>
</dbReference>
<reference evidence="10" key="1">
    <citation type="submission" date="2016-11" db="UniProtKB">
        <authorList>
            <consortium name="WormBaseParasite"/>
        </authorList>
    </citation>
    <scope>IDENTIFICATION</scope>
</reference>
<proteinExistence type="predicted"/>
<evidence type="ECO:0000313" key="10">
    <source>
        <dbReference type="WBParaSite" id="BXY_1677200.1"/>
    </source>
</evidence>
<dbReference type="OrthoDB" id="444255at2759"/>
<dbReference type="PANTHER" id="PTHR15407">
    <property type="entry name" value="FUKUTIN-RELATED"/>
    <property type="match status" value="1"/>
</dbReference>
<organism evidence="8 10">
    <name type="scientific">Bursaphelenchus xylophilus</name>
    <name type="common">Pinewood nematode worm</name>
    <name type="synonym">Aphelenchoides xylophilus</name>
    <dbReference type="NCBI Taxonomy" id="6326"/>
    <lineage>
        <taxon>Eukaryota</taxon>
        <taxon>Metazoa</taxon>
        <taxon>Ecdysozoa</taxon>
        <taxon>Nematoda</taxon>
        <taxon>Chromadorea</taxon>
        <taxon>Rhabditida</taxon>
        <taxon>Tylenchina</taxon>
        <taxon>Tylenchomorpha</taxon>
        <taxon>Aphelenchoidea</taxon>
        <taxon>Aphelenchoididae</taxon>
        <taxon>Bursaphelenchus</taxon>
    </lineage>
</organism>
<dbReference type="WBParaSite" id="BXY_1677200.1">
    <property type="protein sequence ID" value="BXY_1677200.1"/>
    <property type="gene ID" value="BXY_1677200"/>
</dbReference>
<dbReference type="InterPro" id="IPR009644">
    <property type="entry name" value="FKTN/MNN4/W02B3.4-1"/>
</dbReference>
<dbReference type="Proteomes" id="UP000582659">
    <property type="component" value="Unassembled WGS sequence"/>
</dbReference>
<dbReference type="PANTHER" id="PTHR15407:SF28">
    <property type="entry name" value="RIBITOL-5-PHOSPHATE TRANSFERASE FKTN"/>
    <property type="match status" value="1"/>
</dbReference>
<keyword evidence="9" id="KW-1185">Reference proteome</keyword>
<accession>A0A1I7SUP9</accession>
<dbReference type="Proteomes" id="UP000095284">
    <property type="component" value="Unplaced"/>
</dbReference>
<dbReference type="EMBL" id="CAJFDI010000005">
    <property type="protein sequence ID" value="CAD5232868.1"/>
    <property type="molecule type" value="Genomic_DNA"/>
</dbReference>
<comment type="subcellular location">
    <subcellularLocation>
        <location evidence="1">Membrane</location>
        <topology evidence="1">Single-pass membrane protein</topology>
    </subcellularLocation>
</comment>
<keyword evidence="2 5" id="KW-0812">Transmembrane</keyword>
<dbReference type="GO" id="GO:0016020">
    <property type="term" value="C:membrane"/>
    <property type="evidence" value="ECO:0007669"/>
    <property type="project" value="UniProtKB-SubCell"/>
</dbReference>
<evidence type="ECO:0000256" key="4">
    <source>
        <dbReference type="ARBA" id="ARBA00023136"/>
    </source>
</evidence>
<reference evidence="7" key="2">
    <citation type="submission" date="2020-08" db="EMBL/GenBank/DDBJ databases">
        <authorList>
            <person name="Kikuchi T."/>
        </authorList>
    </citation>
    <scope>NUCLEOTIDE SEQUENCE</scope>
    <source>
        <strain evidence="6">Ka4C1</strain>
    </source>
</reference>
<evidence type="ECO:0000313" key="6">
    <source>
        <dbReference type="EMBL" id="CAD5232868.1"/>
    </source>
</evidence>
<evidence type="ECO:0000256" key="3">
    <source>
        <dbReference type="ARBA" id="ARBA00022989"/>
    </source>
</evidence>
<evidence type="ECO:0000313" key="9">
    <source>
        <dbReference type="Proteomes" id="UP000659654"/>
    </source>
</evidence>
<name>A0A1I7SUP9_BURXY</name>
<evidence type="ECO:0000256" key="1">
    <source>
        <dbReference type="ARBA" id="ARBA00004167"/>
    </source>
</evidence>
<keyword evidence="3 5" id="KW-1133">Transmembrane helix</keyword>
<sequence>MAERHNAAEPTAENTLVPWPGSHKLRFRIKSASNRILMRNYRWFTFAVLKLGPIAVILVIVFVLLQSHLYTRAGRRSVEKVENCLLVDADCLQNLAKKLPCKTPLKCAMTGPTRSRNVVTEYLIEDDLTKKYFTLVRAKFSANLTMSKRLLPRFDVTPYITVPTDSNTFVTVRKPPSLEWFNFHWPRSEFMDCLNVTMDRNVSARLIPLEKIGLFDDIRQRGEKFDVTVFLIGGTLLGWFRECDIIPHTHDIDFAIRFNEYKSEFFKYMDGIYRRRFRAGRIESGLEISYHIWGNVRADFFMMYRQNKTTEYIAGMLPWKRQAVRYFSPKVTKLCSGDLHGQLVYVPCNTIEILESTYGPDWMHDVPTNSYNYASSTFNTELGEVFSEAEWLAVWNEFYDKETPKPDS</sequence>
<evidence type="ECO:0000313" key="8">
    <source>
        <dbReference type="Proteomes" id="UP000095284"/>
    </source>
</evidence>
<dbReference type="eggNOG" id="ENOG502QUDN">
    <property type="taxonomic scope" value="Eukaryota"/>
</dbReference>
<keyword evidence="4 5" id="KW-0472">Membrane</keyword>
<gene>
    <name evidence="6" type="ORF">BXYJ_LOCUS12959</name>
</gene>
<dbReference type="AlphaFoldDB" id="A0A1I7SUP9"/>
<dbReference type="Proteomes" id="UP000659654">
    <property type="component" value="Unassembled WGS sequence"/>
</dbReference>
<evidence type="ECO:0000256" key="2">
    <source>
        <dbReference type="ARBA" id="ARBA00022692"/>
    </source>
</evidence>